<dbReference type="PANTHER" id="PTHR43132">
    <property type="entry name" value="ARSENICAL RESISTANCE OPERON REPRESSOR ARSR-RELATED"/>
    <property type="match status" value="1"/>
</dbReference>
<dbReference type="Proteomes" id="UP000647172">
    <property type="component" value="Unassembled WGS sequence"/>
</dbReference>
<dbReference type="CDD" id="cd00090">
    <property type="entry name" value="HTH_ARSR"/>
    <property type="match status" value="1"/>
</dbReference>
<dbReference type="InterPro" id="IPR036390">
    <property type="entry name" value="WH_DNA-bd_sf"/>
</dbReference>
<protein>
    <submittedName>
        <fullName evidence="5">Transcriptional regulator</fullName>
    </submittedName>
</protein>
<dbReference type="InterPro" id="IPR045981">
    <property type="entry name" value="DUF5937"/>
</dbReference>
<feature type="domain" description="HTH arsR-type" evidence="4">
    <location>
        <begin position="242"/>
        <end position="316"/>
    </location>
</feature>
<dbReference type="RefSeq" id="WP_203763336.1">
    <property type="nucleotide sequence ID" value="NZ_BOMQ01000008.1"/>
</dbReference>
<dbReference type="EMBL" id="BOMQ01000008">
    <property type="protein sequence ID" value="GIE46755.1"/>
    <property type="molecule type" value="Genomic_DNA"/>
</dbReference>
<keyword evidence="6" id="KW-1185">Reference proteome</keyword>
<dbReference type="SMART" id="SM00418">
    <property type="entry name" value="HTH_ARSR"/>
    <property type="match status" value="1"/>
</dbReference>
<name>A0A919JCB8_9ACTN</name>
<dbReference type="InterPro" id="IPR036388">
    <property type="entry name" value="WH-like_DNA-bd_sf"/>
</dbReference>
<evidence type="ECO:0000256" key="2">
    <source>
        <dbReference type="ARBA" id="ARBA00023125"/>
    </source>
</evidence>
<dbReference type="GO" id="GO:0003677">
    <property type="term" value="F:DNA binding"/>
    <property type="evidence" value="ECO:0007669"/>
    <property type="project" value="UniProtKB-KW"/>
</dbReference>
<dbReference type="AlphaFoldDB" id="A0A919JCB8"/>
<evidence type="ECO:0000256" key="3">
    <source>
        <dbReference type="ARBA" id="ARBA00023163"/>
    </source>
</evidence>
<dbReference type="InterPro" id="IPR001845">
    <property type="entry name" value="HTH_ArsR_DNA-bd_dom"/>
</dbReference>
<dbReference type="PANTHER" id="PTHR43132:SF6">
    <property type="entry name" value="HTH-TYPE TRANSCRIPTIONAL REPRESSOR CZRA"/>
    <property type="match status" value="1"/>
</dbReference>
<proteinExistence type="predicted"/>
<dbReference type="Pfam" id="PF01022">
    <property type="entry name" value="HTH_5"/>
    <property type="match status" value="1"/>
</dbReference>
<gene>
    <name evidence="5" type="ORF">Ani05nite_02890</name>
</gene>
<dbReference type="SUPFAM" id="SSF46785">
    <property type="entry name" value="Winged helix' DNA-binding domain"/>
    <property type="match status" value="1"/>
</dbReference>
<dbReference type="Pfam" id="PF19361">
    <property type="entry name" value="DUF5937"/>
    <property type="match status" value="1"/>
</dbReference>
<dbReference type="InterPro" id="IPR051011">
    <property type="entry name" value="Metal_resp_trans_reg"/>
</dbReference>
<keyword evidence="3" id="KW-0804">Transcription</keyword>
<dbReference type="InterPro" id="IPR011991">
    <property type="entry name" value="ArsR-like_HTH"/>
</dbReference>
<sequence>MVAIGLSAGAVARIRFAVSALWEVVAAVRVLRDPGRHAVHRPWARRVTAPRDTLLWALVPREPAYLPDFLTPPPPGLTADLGAELARLRATPAAVVREHLDLYGRRDPALRHLYADPAAGLDRLAAEIEAFWQAAVAPHWHRIRLLLDAEIFARARALARDGAAGPLNDLHDDVRWAGGTLSVRKHACTAADVSDGAGLVLVPSVFVWPSVLSVFAGDVPQLAYPARAVATLWEPRPEHTGALGAVLGRGRTRLLLELGAPSSTTELARRTGMTPGGVSQHLTALRAAGLVAAHRHGRRVLNVQTPLAEALISSAP</sequence>
<evidence type="ECO:0000313" key="5">
    <source>
        <dbReference type="EMBL" id="GIE46755.1"/>
    </source>
</evidence>
<keyword evidence="2" id="KW-0238">DNA-binding</keyword>
<evidence type="ECO:0000256" key="1">
    <source>
        <dbReference type="ARBA" id="ARBA00023015"/>
    </source>
</evidence>
<evidence type="ECO:0000259" key="4">
    <source>
        <dbReference type="SMART" id="SM00418"/>
    </source>
</evidence>
<organism evidence="5 6">
    <name type="scientific">Actinoplanes nipponensis</name>
    <dbReference type="NCBI Taxonomy" id="135950"/>
    <lineage>
        <taxon>Bacteria</taxon>
        <taxon>Bacillati</taxon>
        <taxon>Actinomycetota</taxon>
        <taxon>Actinomycetes</taxon>
        <taxon>Micromonosporales</taxon>
        <taxon>Micromonosporaceae</taxon>
        <taxon>Actinoplanes</taxon>
    </lineage>
</organism>
<reference evidence="5" key="1">
    <citation type="submission" date="2021-01" db="EMBL/GenBank/DDBJ databases">
        <title>Whole genome shotgun sequence of Actinoplanes nipponensis NBRC 14063.</title>
        <authorList>
            <person name="Komaki H."/>
            <person name="Tamura T."/>
        </authorList>
    </citation>
    <scope>NUCLEOTIDE SEQUENCE</scope>
    <source>
        <strain evidence="5">NBRC 14063</strain>
    </source>
</reference>
<keyword evidence="1" id="KW-0805">Transcription regulation</keyword>
<dbReference type="Gene3D" id="1.10.10.10">
    <property type="entry name" value="Winged helix-like DNA-binding domain superfamily/Winged helix DNA-binding domain"/>
    <property type="match status" value="1"/>
</dbReference>
<dbReference type="GO" id="GO:0003700">
    <property type="term" value="F:DNA-binding transcription factor activity"/>
    <property type="evidence" value="ECO:0007669"/>
    <property type="project" value="InterPro"/>
</dbReference>
<comment type="caution">
    <text evidence="5">The sequence shown here is derived from an EMBL/GenBank/DDBJ whole genome shotgun (WGS) entry which is preliminary data.</text>
</comment>
<accession>A0A919JCB8</accession>
<evidence type="ECO:0000313" key="6">
    <source>
        <dbReference type="Proteomes" id="UP000647172"/>
    </source>
</evidence>